<organism evidence="9 10">
    <name type="scientific">Daucus carota subsp. sativus</name>
    <name type="common">Carrot</name>
    <dbReference type="NCBI Taxonomy" id="79200"/>
    <lineage>
        <taxon>Eukaryota</taxon>
        <taxon>Viridiplantae</taxon>
        <taxon>Streptophyta</taxon>
        <taxon>Embryophyta</taxon>
        <taxon>Tracheophyta</taxon>
        <taxon>Spermatophyta</taxon>
        <taxon>Magnoliopsida</taxon>
        <taxon>eudicotyledons</taxon>
        <taxon>Gunneridae</taxon>
        <taxon>Pentapetalae</taxon>
        <taxon>asterids</taxon>
        <taxon>campanulids</taxon>
        <taxon>Apiales</taxon>
        <taxon>Apiaceae</taxon>
        <taxon>Apioideae</taxon>
        <taxon>Scandiceae</taxon>
        <taxon>Daucinae</taxon>
        <taxon>Daucus</taxon>
        <taxon>Daucus sect. Daucus</taxon>
    </lineage>
</organism>
<evidence type="ECO:0000256" key="2">
    <source>
        <dbReference type="ARBA" id="ARBA00011738"/>
    </source>
</evidence>
<dbReference type="AlphaFoldDB" id="A0AAF1ATN0"/>
<dbReference type="InterPro" id="IPR011598">
    <property type="entry name" value="bHLH_dom"/>
</dbReference>
<keyword evidence="6" id="KW-0539">Nucleus</keyword>
<evidence type="ECO:0000256" key="7">
    <source>
        <dbReference type="SAM" id="MobiDB-lite"/>
    </source>
</evidence>
<protein>
    <recommendedName>
        <fullName evidence="8">BHLH domain-containing protein</fullName>
    </recommendedName>
</protein>
<dbReference type="PROSITE" id="PS50888">
    <property type="entry name" value="BHLH"/>
    <property type="match status" value="1"/>
</dbReference>
<dbReference type="EMBL" id="CP093345">
    <property type="protein sequence ID" value="WOG91996.1"/>
    <property type="molecule type" value="Genomic_DNA"/>
</dbReference>
<evidence type="ECO:0000256" key="4">
    <source>
        <dbReference type="ARBA" id="ARBA00023125"/>
    </source>
</evidence>
<dbReference type="Proteomes" id="UP000077755">
    <property type="component" value="Chromosome 3"/>
</dbReference>
<keyword evidence="10" id="KW-1185">Reference proteome</keyword>
<dbReference type="Gene3D" id="4.10.280.10">
    <property type="entry name" value="Helix-loop-helix DNA-binding domain"/>
    <property type="match status" value="1"/>
</dbReference>
<dbReference type="GO" id="GO:0000981">
    <property type="term" value="F:DNA-binding transcription factor activity, RNA polymerase II-specific"/>
    <property type="evidence" value="ECO:0007669"/>
    <property type="project" value="TreeGrafter"/>
</dbReference>
<proteinExistence type="predicted"/>
<feature type="domain" description="BHLH" evidence="8">
    <location>
        <begin position="289"/>
        <end position="338"/>
    </location>
</feature>
<dbReference type="InterPro" id="IPR045843">
    <property type="entry name" value="IND-like"/>
</dbReference>
<evidence type="ECO:0000313" key="9">
    <source>
        <dbReference type="EMBL" id="WOG91996.1"/>
    </source>
</evidence>
<dbReference type="PANTHER" id="PTHR16223">
    <property type="entry name" value="TRANSCRIPTION FACTOR BHLH83-RELATED"/>
    <property type="match status" value="1"/>
</dbReference>
<dbReference type="GO" id="GO:0005634">
    <property type="term" value="C:nucleus"/>
    <property type="evidence" value="ECO:0007669"/>
    <property type="project" value="UniProtKB-SubCell"/>
</dbReference>
<dbReference type="InterPro" id="IPR045239">
    <property type="entry name" value="bHLH95_bHLH"/>
</dbReference>
<dbReference type="InterPro" id="IPR036638">
    <property type="entry name" value="HLH_DNA-bd_sf"/>
</dbReference>
<evidence type="ECO:0000256" key="3">
    <source>
        <dbReference type="ARBA" id="ARBA00023015"/>
    </source>
</evidence>
<sequence>MESANLHYKHQQQQQLGDESSSPFDAPPFYQVEASRAAWSPNTIFNGEFNPNVNVPPMTQEMDFGSSFATLSAHDQVQLARIKEELSSSSVHHSDYPRFTDMLNSPSSSSIGDFHLEICLIRTFSSGCQINGFQLPAAAGGGVGGFYSSPPQKYYCPTSATSVARGTFSQILPTINISELTQTAASSNSSLMSSSSLSMNLESLDLFNSTRFSAGYSQSPHDHLGLFKTSLPYSLQNMQLQLSPGRPSSCPTNVTSSSPFHNNGVSEVKRPSSSLETKPPQAAPKKSRLDSRSSCPPFKVRKEKLGDRIAALQQLVAPFGKTDTASVLMEAIGYIKFLQNQVETLSVPYMKSSRNRTKKTQGGLGDGNGEEAEGMRDLRTRGLCLVPLSCLSYVTDGGGGVWPPPNFSGFS</sequence>
<dbReference type="SUPFAM" id="SSF47459">
    <property type="entry name" value="HLH, helix-loop-helix DNA-binding domain"/>
    <property type="match status" value="1"/>
</dbReference>
<evidence type="ECO:0000313" key="10">
    <source>
        <dbReference type="Proteomes" id="UP000077755"/>
    </source>
</evidence>
<comment type="subunit">
    <text evidence="2">Homodimer.</text>
</comment>
<feature type="region of interest" description="Disordered" evidence="7">
    <location>
        <begin position="353"/>
        <end position="373"/>
    </location>
</feature>
<evidence type="ECO:0000256" key="5">
    <source>
        <dbReference type="ARBA" id="ARBA00023163"/>
    </source>
</evidence>
<keyword evidence="4" id="KW-0238">DNA-binding</keyword>
<dbReference type="PANTHER" id="PTHR16223:SF56">
    <property type="entry name" value="TRANSCRIPTION FACTOR BHLH110"/>
    <property type="match status" value="1"/>
</dbReference>
<reference evidence="9" key="1">
    <citation type="journal article" date="2016" name="Nat. Genet.">
        <title>A high-quality carrot genome assembly provides new insights into carotenoid accumulation and asterid genome evolution.</title>
        <authorList>
            <person name="Iorizzo M."/>
            <person name="Ellison S."/>
            <person name="Senalik D."/>
            <person name="Zeng P."/>
            <person name="Satapoomin P."/>
            <person name="Huang J."/>
            <person name="Bowman M."/>
            <person name="Iovene M."/>
            <person name="Sanseverino W."/>
            <person name="Cavagnaro P."/>
            <person name="Yildiz M."/>
            <person name="Macko-Podgorni A."/>
            <person name="Moranska E."/>
            <person name="Grzebelus E."/>
            <person name="Grzebelus D."/>
            <person name="Ashrafi H."/>
            <person name="Zheng Z."/>
            <person name="Cheng S."/>
            <person name="Spooner D."/>
            <person name="Van Deynze A."/>
            <person name="Simon P."/>
        </authorList>
    </citation>
    <scope>NUCLEOTIDE SEQUENCE</scope>
    <source>
        <tissue evidence="9">Leaf</tissue>
    </source>
</reference>
<feature type="region of interest" description="Disordered" evidence="7">
    <location>
        <begin position="1"/>
        <end position="27"/>
    </location>
</feature>
<gene>
    <name evidence="9" type="ORF">DCAR_0311252</name>
</gene>
<dbReference type="CDD" id="cd11393">
    <property type="entry name" value="bHLH_AtbHLH_like"/>
    <property type="match status" value="1"/>
</dbReference>
<comment type="subcellular location">
    <subcellularLocation>
        <location evidence="1">Nucleus</location>
    </subcellularLocation>
</comment>
<feature type="compositionally biased region" description="Polar residues" evidence="7">
    <location>
        <begin position="11"/>
        <end position="23"/>
    </location>
</feature>
<evidence type="ECO:0000256" key="1">
    <source>
        <dbReference type="ARBA" id="ARBA00004123"/>
    </source>
</evidence>
<feature type="region of interest" description="Disordered" evidence="7">
    <location>
        <begin position="242"/>
        <end position="297"/>
    </location>
</feature>
<dbReference type="GO" id="GO:0046983">
    <property type="term" value="F:protein dimerization activity"/>
    <property type="evidence" value="ECO:0007669"/>
    <property type="project" value="InterPro"/>
</dbReference>
<dbReference type="GO" id="GO:0000978">
    <property type="term" value="F:RNA polymerase II cis-regulatory region sequence-specific DNA binding"/>
    <property type="evidence" value="ECO:0007669"/>
    <property type="project" value="TreeGrafter"/>
</dbReference>
<feature type="compositionally biased region" description="Polar residues" evidence="7">
    <location>
        <begin position="249"/>
        <end position="276"/>
    </location>
</feature>
<dbReference type="FunFam" id="4.10.280.10:FF:000032">
    <property type="entry name" value="Transcription factor bHLH123 family"/>
    <property type="match status" value="1"/>
</dbReference>
<keyword evidence="3" id="KW-0805">Transcription regulation</keyword>
<accession>A0AAF1ATN0</accession>
<name>A0AAF1ATN0_DAUCS</name>
<evidence type="ECO:0000259" key="8">
    <source>
        <dbReference type="PROSITE" id="PS50888"/>
    </source>
</evidence>
<evidence type="ECO:0000256" key="6">
    <source>
        <dbReference type="ARBA" id="ARBA00023242"/>
    </source>
</evidence>
<reference evidence="9" key="2">
    <citation type="submission" date="2022-03" db="EMBL/GenBank/DDBJ databases">
        <title>Draft title - Genomic analysis of global carrot germplasm unveils the trajectory of domestication and the origin of high carotenoid orange carrot.</title>
        <authorList>
            <person name="Iorizzo M."/>
            <person name="Ellison S."/>
            <person name="Senalik D."/>
            <person name="Macko-Podgorni A."/>
            <person name="Grzebelus D."/>
            <person name="Bostan H."/>
            <person name="Rolling W."/>
            <person name="Curaba J."/>
            <person name="Simon P."/>
        </authorList>
    </citation>
    <scope>NUCLEOTIDE SEQUENCE</scope>
    <source>
        <tissue evidence="9">Leaf</tissue>
    </source>
</reference>
<keyword evidence="5" id="KW-0804">Transcription</keyword>